<protein>
    <submittedName>
        <fullName evidence="1">Uncharacterized protein</fullName>
    </submittedName>
</protein>
<dbReference type="AlphaFoldDB" id="G3BFL0"/>
<dbReference type="EMBL" id="GL996528">
    <property type="protein sequence ID" value="EGV60997.1"/>
    <property type="molecule type" value="Genomic_DNA"/>
</dbReference>
<sequence length="85" mass="9943">MPRTTRQKKLLIERFKTMSDEKLESLIRTSNTVCNTYDSRINRKVNSVNVTLWNVKIKDVLEVERRKALSMKTLLDDVKSMNVGN</sequence>
<dbReference type="HOGENOM" id="CLU_171960_0_0_1"/>
<gene>
    <name evidence="1" type="ORF">CANTEDRAFT_116070</name>
</gene>
<dbReference type="eggNOG" id="ENOG502RQCP">
    <property type="taxonomic scope" value="Eukaryota"/>
</dbReference>
<name>G3BFL0_CANTC</name>
<evidence type="ECO:0000313" key="2">
    <source>
        <dbReference type="Proteomes" id="UP000000707"/>
    </source>
</evidence>
<organism evidence="2">
    <name type="scientific">Candida tenuis (strain ATCC 10573 / BCRC 21748 / CBS 615 / JCM 9827 / NBRC 10315 / NRRL Y-1498 / VKM Y-70)</name>
    <name type="common">Yeast</name>
    <name type="synonym">Yamadazyma tenuis</name>
    <dbReference type="NCBI Taxonomy" id="590646"/>
    <lineage>
        <taxon>Eukaryota</taxon>
        <taxon>Fungi</taxon>
        <taxon>Dikarya</taxon>
        <taxon>Ascomycota</taxon>
        <taxon>Saccharomycotina</taxon>
        <taxon>Pichiomycetes</taxon>
        <taxon>Debaryomycetaceae</taxon>
        <taxon>Yamadazyma</taxon>
    </lineage>
</organism>
<evidence type="ECO:0000313" key="1">
    <source>
        <dbReference type="EMBL" id="EGV60998.1"/>
    </source>
</evidence>
<accession>G3BFL0</accession>
<dbReference type="EMBL" id="GL996528">
    <property type="protein sequence ID" value="EGV60998.1"/>
    <property type="molecule type" value="Genomic_DNA"/>
</dbReference>
<keyword evidence="2" id="KW-1185">Reference proteome</keyword>
<dbReference type="KEGG" id="cten:18248151"/>
<reference evidence="1 2" key="1">
    <citation type="journal article" date="2011" name="Proc. Natl. Acad. Sci. U.S.A.">
        <title>Comparative genomics of xylose-fermenting fungi for enhanced biofuel production.</title>
        <authorList>
            <person name="Wohlbach D.J."/>
            <person name="Kuo A."/>
            <person name="Sato T.K."/>
            <person name="Potts K.M."/>
            <person name="Salamov A.A."/>
            <person name="LaButti K.M."/>
            <person name="Sun H."/>
            <person name="Clum A."/>
            <person name="Pangilinan J.L."/>
            <person name="Lindquist E.A."/>
            <person name="Lucas S."/>
            <person name="Lapidus A."/>
            <person name="Jin M."/>
            <person name="Gunawan C."/>
            <person name="Balan V."/>
            <person name="Dale B.E."/>
            <person name="Jeffries T.W."/>
            <person name="Zinkel R."/>
            <person name="Barry K.W."/>
            <person name="Grigoriev I.V."/>
            <person name="Gasch A.P."/>
        </authorList>
    </citation>
    <scope>NUCLEOTIDE SEQUENCE [LARGE SCALE GENOMIC DNA]</scope>
    <source>
        <strain evidence="1">ATCC 10573</strain>
        <strain evidence="2">ATCC 10573 / BCRC 21748 / CBS 615 / JCM 9827 / NBRC 10315 / NRRL Y-1498 / VKM Y-70</strain>
    </source>
</reference>
<dbReference type="RefSeq" id="XP_006690212.1">
    <property type="nucleotide sequence ID" value="XM_006690149.1"/>
</dbReference>
<dbReference type="GeneID" id="18248151"/>
<proteinExistence type="predicted"/>
<dbReference type="OrthoDB" id="4010849at2759"/>
<dbReference type="Proteomes" id="UP000000707">
    <property type="component" value="Unassembled WGS sequence"/>
</dbReference>
<dbReference type="STRING" id="590646.G3BFL0"/>